<dbReference type="OrthoDB" id="9798761at2"/>
<evidence type="ECO:0000259" key="1">
    <source>
        <dbReference type="Pfam" id="PF03235"/>
    </source>
</evidence>
<accession>A0A4R3N3U9</accession>
<dbReference type="AlphaFoldDB" id="A0A4R3N3U9"/>
<comment type="caution">
    <text evidence="2">The sequence shown here is derived from an EMBL/GenBank/DDBJ whole genome shotgun (WGS) entry which is preliminary data.</text>
</comment>
<dbReference type="Pfam" id="PF03235">
    <property type="entry name" value="GmrSD_N"/>
    <property type="match status" value="1"/>
</dbReference>
<evidence type="ECO:0000313" key="2">
    <source>
        <dbReference type="EMBL" id="TCT22696.1"/>
    </source>
</evidence>
<dbReference type="CDD" id="cd00085">
    <property type="entry name" value="HNHc"/>
    <property type="match status" value="1"/>
</dbReference>
<gene>
    <name evidence="2" type="ORF">EDC35_10226</name>
</gene>
<feature type="domain" description="GmrSD restriction endonucleases N-terminal" evidence="1">
    <location>
        <begin position="55"/>
        <end position="193"/>
    </location>
</feature>
<dbReference type="InterPro" id="IPR004919">
    <property type="entry name" value="GmrSD_N"/>
</dbReference>
<sequence length="451" mass="52302">MNPEDEIDSDFNYEEEAVSSYVDSLDEGELNPAASPQKKVVLDKADRSLSELHRWYKSGRIIIDPEWQRNYVWDLSRASKLIESFLLDIPVPVVYLAKTDSGKYEVIDGLQRLTSVFNFFDNKYKLQKLDLLSEYKGKSFQDLPTEIQNKLEDSILRSFELSDSHGDIHFVVFERLNTGGIKLNDMEIRNCLYRGSLNSLIKDLARNESFKKAVSQRNFEKRMQDRSLILRFLAFYERTHLKCTLGLKRFLNEFLDTYKDANDEKIVEYRKAFEKAMKACLTVFGESSFRLKSDIAKPGKFSSGEWATRPNAAIFQVIATSFSLYDLGQVTQKSDSIYESYLDLINTDPIWVDRVRRATGESTRLKYVFDTWLKRLEEVMEDSEPQDVKRAFSRQLKKEMFEENPTCAICGNKISLIDDAAIDHDNRYWLGGKTIPENANLTHRLCNLKKG</sequence>
<keyword evidence="3" id="KW-1185">Reference proteome</keyword>
<protein>
    <submittedName>
        <fullName evidence="2">Uncharacterized protein DUF262</fullName>
    </submittedName>
</protein>
<organism evidence="2 3">
    <name type="scientific">Thiobaca trueperi</name>
    <dbReference type="NCBI Taxonomy" id="127458"/>
    <lineage>
        <taxon>Bacteria</taxon>
        <taxon>Pseudomonadati</taxon>
        <taxon>Pseudomonadota</taxon>
        <taxon>Gammaproteobacteria</taxon>
        <taxon>Chromatiales</taxon>
        <taxon>Chromatiaceae</taxon>
        <taxon>Thiobaca</taxon>
    </lineage>
</organism>
<dbReference type="Gene3D" id="1.10.30.50">
    <property type="match status" value="1"/>
</dbReference>
<dbReference type="RefSeq" id="WP_132975762.1">
    <property type="nucleotide sequence ID" value="NZ_SMAO01000002.1"/>
</dbReference>
<dbReference type="Proteomes" id="UP000295717">
    <property type="component" value="Unassembled WGS sequence"/>
</dbReference>
<reference evidence="2 3" key="1">
    <citation type="submission" date="2019-03" db="EMBL/GenBank/DDBJ databases">
        <title>Genomic Encyclopedia of Type Strains, Phase IV (KMG-IV): sequencing the most valuable type-strain genomes for metagenomic binning, comparative biology and taxonomic classification.</title>
        <authorList>
            <person name="Goeker M."/>
        </authorList>
    </citation>
    <scope>NUCLEOTIDE SEQUENCE [LARGE SCALE GENOMIC DNA]</scope>
    <source>
        <strain evidence="2 3">DSM 13587</strain>
    </source>
</reference>
<evidence type="ECO:0000313" key="3">
    <source>
        <dbReference type="Proteomes" id="UP000295717"/>
    </source>
</evidence>
<proteinExistence type="predicted"/>
<dbReference type="PANTHER" id="PTHR39639:SF1">
    <property type="entry name" value="DUF262 DOMAIN-CONTAINING PROTEIN"/>
    <property type="match status" value="1"/>
</dbReference>
<name>A0A4R3N3U9_9GAMM</name>
<dbReference type="EMBL" id="SMAO01000002">
    <property type="protein sequence ID" value="TCT22696.1"/>
    <property type="molecule type" value="Genomic_DNA"/>
</dbReference>
<dbReference type="PANTHER" id="PTHR39639">
    <property type="entry name" value="CHROMOSOME 16, WHOLE GENOME SHOTGUN SEQUENCE"/>
    <property type="match status" value="1"/>
</dbReference>
<dbReference type="InterPro" id="IPR003615">
    <property type="entry name" value="HNH_nuc"/>
</dbReference>